<gene>
    <name evidence="1" type="ORF">HK439_10525</name>
</gene>
<reference evidence="1" key="1">
    <citation type="submission" date="2020-05" db="EMBL/GenBank/DDBJ databases">
        <title>Identification of trans-AT polyketide cluster in two marine bacteria, producers of a novel glutaramide-containing polyketide sesbanimide D and analogs.</title>
        <authorList>
            <person name="Kacar D."/>
            <person name="Rodriguez P."/>
            <person name="Canedo L."/>
            <person name="Gonzalez E."/>
            <person name="Galan B."/>
            <person name="De La Calle F."/>
            <person name="Garcia J.L."/>
        </authorList>
    </citation>
    <scope>NUCLEOTIDE SEQUENCE</scope>
    <source>
        <strain evidence="1">PHM038</strain>
    </source>
</reference>
<dbReference type="RefSeq" id="WP_190291364.1">
    <property type="nucleotide sequence ID" value="NZ_JABFCZ010000010.1"/>
</dbReference>
<dbReference type="AlphaFoldDB" id="A0A926S4S1"/>
<dbReference type="EMBL" id="JABFCZ010000010">
    <property type="protein sequence ID" value="MBD1546698.1"/>
    <property type="molecule type" value="Genomic_DNA"/>
</dbReference>
<dbReference type="InterPro" id="IPR045442">
    <property type="entry name" value="DUF6505"/>
</dbReference>
<evidence type="ECO:0000313" key="1">
    <source>
        <dbReference type="EMBL" id="MBD1546698.1"/>
    </source>
</evidence>
<dbReference type="Proteomes" id="UP000598467">
    <property type="component" value="Unassembled WGS sequence"/>
</dbReference>
<evidence type="ECO:0000313" key="2">
    <source>
        <dbReference type="Proteomes" id="UP000598467"/>
    </source>
</evidence>
<proteinExistence type="predicted"/>
<dbReference type="Pfam" id="PF20115">
    <property type="entry name" value="DUF6505"/>
    <property type="match status" value="1"/>
</dbReference>
<comment type="caution">
    <text evidence="1">The sequence shown here is derived from an EMBL/GenBank/DDBJ whole genome shotgun (WGS) entry which is preliminary data.</text>
</comment>
<organism evidence="1 2">
    <name type="scientific">Roseibium aggregatum</name>
    <dbReference type="NCBI Taxonomy" id="187304"/>
    <lineage>
        <taxon>Bacteria</taxon>
        <taxon>Pseudomonadati</taxon>
        <taxon>Pseudomonadota</taxon>
        <taxon>Alphaproteobacteria</taxon>
        <taxon>Hyphomicrobiales</taxon>
        <taxon>Stappiaceae</taxon>
        <taxon>Roseibium</taxon>
    </lineage>
</organism>
<sequence>MARFLRAIRFDQSDAHVFPRAAGENDWAIPGSFVFAHGQFGDPADLTGKERQAFVSGFLALGSFGFSTLVSVADAGEEDIDACTEQLTGHLLDHYGAPSERAAREAAEAEIGFGRELADGLELNTLLALKREIGEDGRIRESFHIVTPPGEKPHARIWDVVEEP</sequence>
<name>A0A926S4S1_9HYPH</name>
<accession>A0A926S4S1</accession>
<protein>
    <submittedName>
        <fullName evidence="1">Uncharacterized protein</fullName>
    </submittedName>
</protein>